<dbReference type="RefSeq" id="WP_155042485.1">
    <property type="nucleotide sequence ID" value="NZ_WMIG01000042.1"/>
</dbReference>
<evidence type="ECO:0000256" key="1">
    <source>
        <dbReference type="SAM" id="Phobius"/>
    </source>
</evidence>
<reference evidence="2 3" key="1">
    <citation type="submission" date="2019-11" db="EMBL/GenBank/DDBJ databases">
        <authorList>
            <person name="Dong K."/>
        </authorList>
    </citation>
    <scope>NUCLEOTIDE SEQUENCE [LARGE SCALE GENOMIC DNA]</scope>
    <source>
        <strain evidence="2 3">NBRC 112902</strain>
    </source>
</reference>
<gene>
    <name evidence="2" type="ORF">GL300_25530</name>
</gene>
<organism evidence="2 3">
    <name type="scientific">Paracoccus litorisediminis</name>
    <dbReference type="NCBI Taxonomy" id="2006130"/>
    <lineage>
        <taxon>Bacteria</taxon>
        <taxon>Pseudomonadati</taxon>
        <taxon>Pseudomonadota</taxon>
        <taxon>Alphaproteobacteria</taxon>
        <taxon>Rhodobacterales</taxon>
        <taxon>Paracoccaceae</taxon>
        <taxon>Paracoccus</taxon>
    </lineage>
</organism>
<sequence length="103" mass="10468">MIDVEKLPLQNDAIAPTGWGLILAGLALGLALLIGGPVVLGFPAPITSILFPALPLFALAASAGPGRTGLFCPLRLRDAFLIPAFAALAIMLTLLAALAISQP</sequence>
<accession>A0A844HYL7</accession>
<dbReference type="Proteomes" id="UP000449846">
    <property type="component" value="Unassembled WGS sequence"/>
</dbReference>
<protein>
    <submittedName>
        <fullName evidence="2">Uncharacterized protein</fullName>
    </submittedName>
</protein>
<feature type="transmembrane region" description="Helical" evidence="1">
    <location>
        <begin position="80"/>
        <end position="100"/>
    </location>
</feature>
<dbReference type="AlphaFoldDB" id="A0A844HYL7"/>
<keyword evidence="1" id="KW-1133">Transmembrane helix</keyword>
<proteinExistence type="predicted"/>
<comment type="caution">
    <text evidence="2">The sequence shown here is derived from an EMBL/GenBank/DDBJ whole genome shotgun (WGS) entry which is preliminary data.</text>
</comment>
<name>A0A844HYL7_9RHOB</name>
<feature type="transmembrane region" description="Helical" evidence="1">
    <location>
        <begin position="20"/>
        <end position="42"/>
    </location>
</feature>
<dbReference type="EMBL" id="WMIG01000042">
    <property type="protein sequence ID" value="MTH62541.1"/>
    <property type="molecule type" value="Genomic_DNA"/>
</dbReference>
<feature type="transmembrane region" description="Helical" evidence="1">
    <location>
        <begin position="49"/>
        <end position="68"/>
    </location>
</feature>
<keyword evidence="3" id="KW-1185">Reference proteome</keyword>
<evidence type="ECO:0000313" key="3">
    <source>
        <dbReference type="Proteomes" id="UP000449846"/>
    </source>
</evidence>
<keyword evidence="1" id="KW-0472">Membrane</keyword>
<evidence type="ECO:0000313" key="2">
    <source>
        <dbReference type="EMBL" id="MTH62541.1"/>
    </source>
</evidence>
<keyword evidence="1" id="KW-0812">Transmembrane</keyword>